<dbReference type="Gene3D" id="3.30.40.10">
    <property type="entry name" value="Zinc/RING finger domain, C3HC4 (zinc finger)"/>
    <property type="match status" value="1"/>
</dbReference>
<dbReference type="Pfam" id="PF05495">
    <property type="entry name" value="zf-CHY"/>
    <property type="match status" value="1"/>
</dbReference>
<dbReference type="SMART" id="SM00184">
    <property type="entry name" value="RING"/>
    <property type="match status" value="1"/>
</dbReference>
<gene>
    <name evidence="6" type="ORF">TPC1_17091</name>
</gene>
<dbReference type="GO" id="GO:0008270">
    <property type="term" value="F:zinc ion binding"/>
    <property type="evidence" value="ECO:0007669"/>
    <property type="project" value="UniProtKB-KW"/>
</dbReference>
<dbReference type="SUPFAM" id="SSF57850">
    <property type="entry name" value="RING/U-box"/>
    <property type="match status" value="1"/>
</dbReference>
<feature type="non-terminal residue" evidence="6">
    <location>
        <position position="1"/>
    </location>
</feature>
<evidence type="ECO:0000259" key="5">
    <source>
        <dbReference type="PROSITE" id="PS50089"/>
    </source>
</evidence>
<organism evidence="6">
    <name type="scientific">Trepomonas sp. PC1</name>
    <dbReference type="NCBI Taxonomy" id="1076344"/>
    <lineage>
        <taxon>Eukaryota</taxon>
        <taxon>Metamonada</taxon>
        <taxon>Diplomonadida</taxon>
        <taxon>Hexamitidae</taxon>
        <taxon>Hexamitinae</taxon>
        <taxon>Trepomonas</taxon>
    </lineage>
</organism>
<dbReference type="EMBL" id="GDID01005278">
    <property type="protein sequence ID" value="JAP91328.1"/>
    <property type="molecule type" value="Transcribed_RNA"/>
</dbReference>
<dbReference type="AlphaFoldDB" id="A0A146K4L5"/>
<dbReference type="InterPro" id="IPR008913">
    <property type="entry name" value="Znf_CHY"/>
</dbReference>
<sequence>QLVYEQKVLKDIPFDILTEDNKEYYNNLMSKQFFFCNFTDFHYNKTFYELQQLIGHEKGQQITCIFYNKQLQINNHCEHDFVQALLFCDECKTFFKCIRCHQQVHPIKIKKLKCLTCQEDQPFGQFCRRCNQEFASFCSIDDKILTQFHETKPISQKQSDLCPICQGDLNEFIYRKLECSHKVHCHCLYQHQKQSNNQCPVCRQVFDVQISDVEQKILYLLDYEFIDTKVQRAMLKVPNWVKVLPKQQQTTILEMALDEGEQDINW</sequence>
<dbReference type="Pfam" id="PF13639">
    <property type="entry name" value="zf-RING_2"/>
    <property type="match status" value="1"/>
</dbReference>
<dbReference type="InterPro" id="IPR037274">
    <property type="entry name" value="Znf_CHY_sf"/>
</dbReference>
<reference evidence="6" key="1">
    <citation type="submission" date="2015-07" db="EMBL/GenBank/DDBJ databases">
        <title>Adaptation to a free-living lifestyle via gene acquisitions in the diplomonad Trepomonas sp. PC1.</title>
        <authorList>
            <person name="Xu F."/>
            <person name="Jerlstrom-Hultqvist J."/>
            <person name="Kolisko M."/>
            <person name="Simpson A.G.B."/>
            <person name="Roger A.J."/>
            <person name="Svard S.G."/>
            <person name="Andersson J.O."/>
        </authorList>
    </citation>
    <scope>NUCLEOTIDE SEQUENCE</scope>
    <source>
        <strain evidence="6">PC1</strain>
    </source>
</reference>
<accession>A0A146K4L5</accession>
<feature type="domain" description="RING-type" evidence="5">
    <location>
        <begin position="162"/>
        <end position="203"/>
    </location>
</feature>
<evidence type="ECO:0000313" key="6">
    <source>
        <dbReference type="EMBL" id="JAP91328.1"/>
    </source>
</evidence>
<evidence type="ECO:0000256" key="2">
    <source>
        <dbReference type="ARBA" id="ARBA00022771"/>
    </source>
</evidence>
<proteinExistence type="predicted"/>
<evidence type="ECO:0000256" key="1">
    <source>
        <dbReference type="ARBA" id="ARBA00022723"/>
    </source>
</evidence>
<name>A0A146K4L5_9EUKA</name>
<protein>
    <submittedName>
        <fullName evidence="6">Ring finger domain-containing protein</fullName>
    </submittedName>
</protein>
<dbReference type="InterPro" id="IPR013083">
    <property type="entry name" value="Znf_RING/FYVE/PHD"/>
</dbReference>
<dbReference type="InterPro" id="IPR001841">
    <property type="entry name" value="Znf_RING"/>
</dbReference>
<dbReference type="SUPFAM" id="SSF161219">
    <property type="entry name" value="CHY zinc finger-like"/>
    <property type="match status" value="1"/>
</dbReference>
<keyword evidence="3" id="KW-0862">Zinc</keyword>
<dbReference type="PROSITE" id="PS50089">
    <property type="entry name" value="ZF_RING_2"/>
    <property type="match status" value="1"/>
</dbReference>
<evidence type="ECO:0000256" key="4">
    <source>
        <dbReference type="PROSITE-ProRule" id="PRU00175"/>
    </source>
</evidence>
<keyword evidence="1" id="KW-0479">Metal-binding</keyword>
<feature type="non-terminal residue" evidence="6">
    <location>
        <position position="266"/>
    </location>
</feature>
<keyword evidence="2 4" id="KW-0863">Zinc-finger</keyword>
<evidence type="ECO:0000256" key="3">
    <source>
        <dbReference type="ARBA" id="ARBA00022833"/>
    </source>
</evidence>